<dbReference type="AlphaFoldDB" id="A0AAN2PDZ1"/>
<dbReference type="Proteomes" id="UP000182110">
    <property type="component" value="Unassembled WGS sequence"/>
</dbReference>
<keyword evidence="2" id="KW-1185">Reference proteome</keyword>
<proteinExistence type="predicted"/>
<evidence type="ECO:0000313" key="2">
    <source>
        <dbReference type="Proteomes" id="UP000182110"/>
    </source>
</evidence>
<sequence length="56" mass="6539">MQLPEGFKHFLEINPARHKTEGVSVDPCFSHLIVHKEIQGDKIFVPLDLTRVWDRL</sequence>
<evidence type="ECO:0000313" key="1">
    <source>
        <dbReference type="EMBL" id="CEG24895.1"/>
    </source>
</evidence>
<comment type="caution">
    <text evidence="1">The sequence shown here is derived from an EMBL/GenBank/DDBJ whole genome shotgun (WGS) entry which is preliminary data.</text>
</comment>
<name>A0AAN2PDZ1_9BACI</name>
<accession>A0AAN2PDZ1</accession>
<dbReference type="RefSeq" id="WP_176702909.1">
    <property type="nucleotide sequence ID" value="NZ_CCXW01000004.1"/>
</dbReference>
<protein>
    <submittedName>
        <fullName evidence="1">Uncharacterized protein</fullName>
    </submittedName>
</protein>
<organism evidence="1 2">
    <name type="scientific">Peribacillus simplex</name>
    <dbReference type="NCBI Taxonomy" id="1478"/>
    <lineage>
        <taxon>Bacteria</taxon>
        <taxon>Bacillati</taxon>
        <taxon>Bacillota</taxon>
        <taxon>Bacilli</taxon>
        <taxon>Bacillales</taxon>
        <taxon>Bacillaceae</taxon>
        <taxon>Peribacillus</taxon>
    </lineage>
</organism>
<gene>
    <name evidence="1" type="ORF">BN1180_05738</name>
</gene>
<reference evidence="1 2" key="1">
    <citation type="journal article" date="2014" name="Genome Announc.">
        <title>Genome Sequence of Bacillus simplex Strain P558, Isolated from a Human Fecal Sample.</title>
        <authorList>
            <person name="Croce O."/>
            <person name="Hugon P."/>
            <person name="Lagier J.C."/>
            <person name="Bibi F."/>
            <person name="Robert C."/>
            <person name="Azhar E.I."/>
            <person name="Raoult D."/>
            <person name="Fournier P.E."/>
        </authorList>
    </citation>
    <scope>NUCLEOTIDE SEQUENCE [LARGE SCALE GENOMIC DNA]</scope>
    <source>
        <strain evidence="1 2">P558</strain>
    </source>
</reference>
<dbReference type="EMBL" id="CCXW01000004">
    <property type="protein sequence ID" value="CEG24895.1"/>
    <property type="molecule type" value="Genomic_DNA"/>
</dbReference>